<dbReference type="InterPro" id="IPR036366">
    <property type="entry name" value="PGBDSf"/>
</dbReference>
<feature type="region of interest" description="Disordered" evidence="1">
    <location>
        <begin position="108"/>
        <end position="178"/>
    </location>
</feature>
<accession>A0A561EPC7</accession>
<reference evidence="4 5" key="1">
    <citation type="submission" date="2019-06" db="EMBL/GenBank/DDBJ databases">
        <title>Sequencing the genomes of 1000 actinobacteria strains.</title>
        <authorList>
            <person name="Klenk H.-P."/>
        </authorList>
    </citation>
    <scope>NUCLEOTIDE SEQUENCE [LARGE SCALE GENOMIC DNA]</scope>
    <source>
        <strain evidence="4 5">DSM 41649</strain>
    </source>
</reference>
<evidence type="ECO:0000256" key="1">
    <source>
        <dbReference type="SAM" id="MobiDB-lite"/>
    </source>
</evidence>
<dbReference type="SUPFAM" id="SSF47090">
    <property type="entry name" value="PGBD-like"/>
    <property type="match status" value="1"/>
</dbReference>
<organism evidence="4 5">
    <name type="scientific">Kitasatospora atroaurantiaca</name>
    <dbReference type="NCBI Taxonomy" id="285545"/>
    <lineage>
        <taxon>Bacteria</taxon>
        <taxon>Bacillati</taxon>
        <taxon>Actinomycetota</taxon>
        <taxon>Actinomycetes</taxon>
        <taxon>Kitasatosporales</taxon>
        <taxon>Streptomycetaceae</taxon>
        <taxon>Kitasatospora</taxon>
    </lineage>
</organism>
<feature type="domain" description="Peptidoglycan binding-like" evidence="3">
    <location>
        <begin position="178"/>
        <end position="236"/>
    </location>
</feature>
<dbReference type="Proteomes" id="UP000318416">
    <property type="component" value="Unassembled WGS sequence"/>
</dbReference>
<keyword evidence="2" id="KW-0812">Transmembrane</keyword>
<name>A0A561EPC7_9ACTN</name>
<proteinExistence type="predicted"/>
<dbReference type="AlphaFoldDB" id="A0A561EPC7"/>
<evidence type="ECO:0000256" key="2">
    <source>
        <dbReference type="SAM" id="Phobius"/>
    </source>
</evidence>
<dbReference type="InterPro" id="IPR036365">
    <property type="entry name" value="PGBD-like_sf"/>
</dbReference>
<evidence type="ECO:0000259" key="3">
    <source>
        <dbReference type="Pfam" id="PF01471"/>
    </source>
</evidence>
<comment type="caution">
    <text evidence="4">The sequence shown here is derived from an EMBL/GenBank/DDBJ whole genome shotgun (WGS) entry which is preliminary data.</text>
</comment>
<protein>
    <submittedName>
        <fullName evidence="4">Putative peptidoglycan binding protein</fullName>
    </submittedName>
</protein>
<keyword evidence="5" id="KW-1185">Reference proteome</keyword>
<feature type="region of interest" description="Disordered" evidence="1">
    <location>
        <begin position="28"/>
        <end position="58"/>
    </location>
</feature>
<dbReference type="EMBL" id="VIVR01000001">
    <property type="protein sequence ID" value="TWE17460.1"/>
    <property type="molecule type" value="Genomic_DNA"/>
</dbReference>
<gene>
    <name evidence="4" type="ORF">FB465_2487</name>
</gene>
<evidence type="ECO:0000313" key="5">
    <source>
        <dbReference type="Proteomes" id="UP000318416"/>
    </source>
</evidence>
<dbReference type="Pfam" id="PF01471">
    <property type="entry name" value="PG_binding_1"/>
    <property type="match status" value="1"/>
</dbReference>
<keyword evidence="2" id="KW-0472">Membrane</keyword>
<dbReference type="InterPro" id="IPR002477">
    <property type="entry name" value="Peptidoglycan-bd-like"/>
</dbReference>
<dbReference type="OrthoDB" id="4226197at2"/>
<dbReference type="Gene3D" id="1.10.101.10">
    <property type="entry name" value="PGBD-like superfamily/PGBD"/>
    <property type="match status" value="1"/>
</dbReference>
<keyword evidence="2" id="KW-1133">Transmembrane helix</keyword>
<feature type="transmembrane region" description="Helical" evidence="2">
    <location>
        <begin position="63"/>
        <end position="85"/>
    </location>
</feature>
<evidence type="ECO:0000313" key="4">
    <source>
        <dbReference type="EMBL" id="TWE17460.1"/>
    </source>
</evidence>
<sequence length="238" mass="24715">MTAESRPVPHVDLEWDAQPAPDVIEVSLRRGGAQAERDPIPRQSPPHARARAADPDRKHGSPLLLGALFGFSAMAIVALLAVMLWTGGRDAGPRIGAESPIPAFPQPGYASNPYGSHTAMTGGGPTASLLPTATDQPPGATAASRTADSEPHAPASTAARSQTPHGSGEPKTLRAGDQGPEVTTLQRLLFQQGFTYVDTTGIFDDATARGVAQLQRDRSLSCDPPGVYGPCTRAALTG</sequence>